<evidence type="ECO:0000256" key="1">
    <source>
        <dbReference type="ARBA" id="ARBA00004442"/>
    </source>
</evidence>
<evidence type="ECO:0000256" key="3">
    <source>
        <dbReference type="ARBA" id="ARBA00022729"/>
    </source>
</evidence>
<sequence>MMKNINKLLIVLLSITALNCADLEEDPIGTLAPDGFFKSPEDVEMAVFGAYGLMTKESFWGRKLSLTIQLMSDMSDIGNPSTSARRVEINEFRADPANGMVSAFWPTSYKIVAAANNAVFGAQIIEADQEIKLALEAEGRLVRALVYYHLVRLFGDIPYVTDQTPANSLESLSKTSEAEVYQNIIADLEFAKEHLPMTYPGNIRSRATSGSAHTLLASVYLTLQDWQNAYDNAKWVIDNKGELNYDLVSDYQNLFNSALQDGQVETVFSLDYLGIVVGKAGINDDFMGALNGIRGADKNGWGVSVPSMKAFESFSDDDYRKSVTFEVETLIDDSLVHYEDYPFEQRPHCAKYFRNYGNAQNEGRKTDNNYAMFRYAEVLLIAAEALNELSGPTAEAQGYVNAVRARARNGNAVPADVSAVEAADTESFRNAVLEERRIELAFEFKRWYDIKRRNLGVEVFTGADALEPQPNFDPAVHYYLPLPQDELDRNPNLLPQNTGY</sequence>
<dbReference type="SUPFAM" id="SSF48452">
    <property type="entry name" value="TPR-like"/>
    <property type="match status" value="1"/>
</dbReference>
<comment type="similarity">
    <text evidence="2">Belongs to the SusD family.</text>
</comment>
<evidence type="ECO:0000256" key="4">
    <source>
        <dbReference type="ARBA" id="ARBA00023136"/>
    </source>
</evidence>
<dbReference type="AlphaFoldDB" id="A0A3D9L665"/>
<keyword evidence="9" id="KW-1185">Reference proteome</keyword>
<reference evidence="8 9" key="1">
    <citation type="submission" date="2018-07" db="EMBL/GenBank/DDBJ databases">
        <title>Genomic Encyclopedia of Type Strains, Phase IV (KMG-IV): sequencing the most valuable type-strain genomes for metagenomic binning, comparative biology and taxonomic classification.</title>
        <authorList>
            <person name="Goeker M."/>
        </authorList>
    </citation>
    <scope>NUCLEOTIDE SEQUENCE [LARGE SCALE GENOMIC DNA]</scope>
    <source>
        <strain evidence="8 9">DSM 4134</strain>
    </source>
</reference>
<evidence type="ECO:0000313" key="8">
    <source>
        <dbReference type="EMBL" id="REE00087.1"/>
    </source>
</evidence>
<dbReference type="RefSeq" id="WP_221409476.1">
    <property type="nucleotide sequence ID" value="NZ_QREG01000006.1"/>
</dbReference>
<feature type="domain" description="RagB/SusD" evidence="6">
    <location>
        <begin position="347"/>
        <end position="500"/>
    </location>
</feature>
<dbReference type="EMBL" id="QREG01000006">
    <property type="protein sequence ID" value="REE00087.1"/>
    <property type="molecule type" value="Genomic_DNA"/>
</dbReference>
<organism evidence="8 9">
    <name type="scientific">Marinoscillum furvescens DSM 4134</name>
    <dbReference type="NCBI Taxonomy" id="1122208"/>
    <lineage>
        <taxon>Bacteria</taxon>
        <taxon>Pseudomonadati</taxon>
        <taxon>Bacteroidota</taxon>
        <taxon>Cytophagia</taxon>
        <taxon>Cytophagales</taxon>
        <taxon>Reichenbachiellaceae</taxon>
        <taxon>Marinoscillum</taxon>
    </lineage>
</organism>
<dbReference type="InterPro" id="IPR033985">
    <property type="entry name" value="SusD-like_N"/>
</dbReference>
<name>A0A3D9L665_MARFU</name>
<keyword evidence="5" id="KW-0998">Cell outer membrane</keyword>
<dbReference type="InterPro" id="IPR011990">
    <property type="entry name" value="TPR-like_helical_dom_sf"/>
</dbReference>
<dbReference type="InterPro" id="IPR012944">
    <property type="entry name" value="SusD_RagB_dom"/>
</dbReference>
<dbReference type="GO" id="GO:0009279">
    <property type="term" value="C:cell outer membrane"/>
    <property type="evidence" value="ECO:0007669"/>
    <property type="project" value="UniProtKB-SubCell"/>
</dbReference>
<gene>
    <name evidence="8" type="ORF">C7460_10624</name>
</gene>
<proteinExistence type="inferred from homology"/>
<keyword evidence="4" id="KW-0472">Membrane</keyword>
<protein>
    <submittedName>
        <fullName evidence="8">Putative outer membrane starch-binding protein</fullName>
    </submittedName>
</protein>
<comment type="caution">
    <text evidence="8">The sequence shown here is derived from an EMBL/GenBank/DDBJ whole genome shotgun (WGS) entry which is preliminary data.</text>
</comment>
<evidence type="ECO:0000259" key="7">
    <source>
        <dbReference type="Pfam" id="PF14322"/>
    </source>
</evidence>
<dbReference type="Pfam" id="PF14322">
    <property type="entry name" value="SusD-like_3"/>
    <property type="match status" value="1"/>
</dbReference>
<evidence type="ECO:0000259" key="6">
    <source>
        <dbReference type="Pfam" id="PF07980"/>
    </source>
</evidence>
<evidence type="ECO:0000313" key="9">
    <source>
        <dbReference type="Proteomes" id="UP000256779"/>
    </source>
</evidence>
<dbReference type="Pfam" id="PF07980">
    <property type="entry name" value="SusD_RagB"/>
    <property type="match status" value="1"/>
</dbReference>
<evidence type="ECO:0000256" key="2">
    <source>
        <dbReference type="ARBA" id="ARBA00006275"/>
    </source>
</evidence>
<dbReference type="Gene3D" id="1.25.40.390">
    <property type="match status" value="1"/>
</dbReference>
<comment type="subcellular location">
    <subcellularLocation>
        <location evidence="1">Cell outer membrane</location>
    </subcellularLocation>
</comment>
<keyword evidence="3" id="KW-0732">Signal</keyword>
<dbReference type="CDD" id="cd08977">
    <property type="entry name" value="SusD"/>
    <property type="match status" value="1"/>
</dbReference>
<dbReference type="Proteomes" id="UP000256779">
    <property type="component" value="Unassembled WGS sequence"/>
</dbReference>
<feature type="domain" description="SusD-like N-terminal" evidence="7">
    <location>
        <begin position="62"/>
        <end position="221"/>
    </location>
</feature>
<accession>A0A3D9L665</accession>
<evidence type="ECO:0000256" key="5">
    <source>
        <dbReference type="ARBA" id="ARBA00023237"/>
    </source>
</evidence>